<evidence type="ECO:0000313" key="4">
    <source>
        <dbReference type="Proteomes" id="UP001152747"/>
    </source>
</evidence>
<name>A0A9P1MYT9_9PELO</name>
<keyword evidence="4" id="KW-1185">Reference proteome</keyword>
<dbReference type="Proteomes" id="UP001152747">
    <property type="component" value="Unassembled WGS sequence"/>
</dbReference>
<accession>A0A9P1MYT9</accession>
<feature type="coiled-coil region" evidence="1">
    <location>
        <begin position="261"/>
        <end position="291"/>
    </location>
</feature>
<sequence>MDYDCDTLQSAKKNRAASQQFYQYLMTPTRTFLPHDHSQMLHRSPSGAKRKIRQKREEAASRPSPFLSPSSSSSTNTTNSSPTPTETSSNYRSLIDSGDYQSIMPDFVPEVAPPVPTPRLSVPFSNSMSSLELSTSTTNSSSLFSSSLLIQQNMKPTVEVHPMPVDERSSISGSSLSGSIDLDIYKPKPPVPVKPKGLLIDHLNRSTSMTSLTSPVQHTTSAFLSNFMPTPSLINLQQGYRNPDLGSQDLAKLENTRHESIQKVSRKLSTYEEEKSQIENELDEIERTGSRLLAIVEHHNKNLAAKIRRCLENSRELIAIETNLRLQMSKLDDRAKDGAIDKSAAHFEESRLRRRFQETDLLRKIYMRREKEYEKELSNLFNDDEYRRWCLFKDASTRLLKDDTSVDYCIRESRMKLDALHLAPRTTA</sequence>
<gene>
    <name evidence="3" type="ORF">CAMP_LOCUS7334</name>
</gene>
<organism evidence="3 4">
    <name type="scientific">Caenorhabditis angaria</name>
    <dbReference type="NCBI Taxonomy" id="860376"/>
    <lineage>
        <taxon>Eukaryota</taxon>
        <taxon>Metazoa</taxon>
        <taxon>Ecdysozoa</taxon>
        <taxon>Nematoda</taxon>
        <taxon>Chromadorea</taxon>
        <taxon>Rhabditida</taxon>
        <taxon>Rhabditina</taxon>
        <taxon>Rhabditomorpha</taxon>
        <taxon>Rhabditoidea</taxon>
        <taxon>Rhabditidae</taxon>
        <taxon>Peloderinae</taxon>
        <taxon>Caenorhabditis</taxon>
    </lineage>
</organism>
<feature type="compositionally biased region" description="Low complexity" evidence="2">
    <location>
        <begin position="61"/>
        <end position="90"/>
    </location>
</feature>
<evidence type="ECO:0000256" key="2">
    <source>
        <dbReference type="SAM" id="MobiDB-lite"/>
    </source>
</evidence>
<feature type="region of interest" description="Disordered" evidence="2">
    <location>
        <begin position="36"/>
        <end position="93"/>
    </location>
</feature>
<dbReference type="AlphaFoldDB" id="A0A9P1MYT9"/>
<reference evidence="3" key="1">
    <citation type="submission" date="2022-11" db="EMBL/GenBank/DDBJ databases">
        <authorList>
            <person name="Kikuchi T."/>
        </authorList>
    </citation>
    <scope>NUCLEOTIDE SEQUENCE</scope>
    <source>
        <strain evidence="3">PS1010</strain>
    </source>
</reference>
<dbReference type="EMBL" id="CANHGI010000003">
    <property type="protein sequence ID" value="CAI5444697.1"/>
    <property type="molecule type" value="Genomic_DNA"/>
</dbReference>
<comment type="caution">
    <text evidence="3">The sequence shown here is derived from an EMBL/GenBank/DDBJ whole genome shotgun (WGS) entry which is preliminary data.</text>
</comment>
<evidence type="ECO:0000256" key="1">
    <source>
        <dbReference type="SAM" id="Coils"/>
    </source>
</evidence>
<evidence type="ECO:0000313" key="3">
    <source>
        <dbReference type="EMBL" id="CAI5444697.1"/>
    </source>
</evidence>
<protein>
    <recommendedName>
        <fullName evidence="5">ASD2 domain-containing protein</fullName>
    </recommendedName>
</protein>
<keyword evidence="1" id="KW-0175">Coiled coil</keyword>
<proteinExistence type="predicted"/>
<dbReference type="OrthoDB" id="10063560at2759"/>
<evidence type="ECO:0008006" key="5">
    <source>
        <dbReference type="Google" id="ProtNLM"/>
    </source>
</evidence>
<dbReference type="Gene3D" id="6.10.250.3120">
    <property type="match status" value="1"/>
</dbReference>